<gene>
    <name evidence="1" type="ORF">LCGC14_2467150</name>
</gene>
<protein>
    <submittedName>
        <fullName evidence="1">Uncharacterized protein</fullName>
    </submittedName>
</protein>
<proteinExistence type="predicted"/>
<name>A0A0F9DNL9_9ZZZZ</name>
<accession>A0A0F9DNL9</accession>
<dbReference type="EMBL" id="LAZR01038547">
    <property type="protein sequence ID" value="KKL19271.1"/>
    <property type="molecule type" value="Genomic_DNA"/>
</dbReference>
<organism evidence="1">
    <name type="scientific">marine sediment metagenome</name>
    <dbReference type="NCBI Taxonomy" id="412755"/>
    <lineage>
        <taxon>unclassified sequences</taxon>
        <taxon>metagenomes</taxon>
        <taxon>ecological metagenomes</taxon>
    </lineage>
</organism>
<sequence length="99" mass="11582">MIIETDFITEILEDFVCIGKSFKENELWKSTSIIKLMQISHEMENQEIIEDGLKIILNLSELKKCGELLDSYEKDSFPINKPIETEKKELKSILKLEFT</sequence>
<evidence type="ECO:0000313" key="1">
    <source>
        <dbReference type="EMBL" id="KKL19271.1"/>
    </source>
</evidence>
<reference evidence="1" key="1">
    <citation type="journal article" date="2015" name="Nature">
        <title>Complex archaea that bridge the gap between prokaryotes and eukaryotes.</title>
        <authorList>
            <person name="Spang A."/>
            <person name="Saw J.H."/>
            <person name="Jorgensen S.L."/>
            <person name="Zaremba-Niedzwiedzka K."/>
            <person name="Martijn J."/>
            <person name="Lind A.E."/>
            <person name="van Eijk R."/>
            <person name="Schleper C."/>
            <person name="Guy L."/>
            <person name="Ettema T.J."/>
        </authorList>
    </citation>
    <scope>NUCLEOTIDE SEQUENCE</scope>
</reference>
<comment type="caution">
    <text evidence="1">The sequence shown here is derived from an EMBL/GenBank/DDBJ whole genome shotgun (WGS) entry which is preliminary data.</text>
</comment>
<dbReference type="AlphaFoldDB" id="A0A0F9DNL9"/>